<reference evidence="2 3" key="2">
    <citation type="journal article" date="2013" name="Plant Cell Physiol.">
        <title>Rice Annotation Project Database (RAP-DB): an integrative and interactive database for rice genomics.</title>
        <authorList>
            <person name="Sakai H."/>
            <person name="Lee S.S."/>
            <person name="Tanaka T."/>
            <person name="Numa H."/>
            <person name="Kim J."/>
            <person name="Kawahara Y."/>
            <person name="Wakimoto H."/>
            <person name="Yang C.C."/>
            <person name="Iwamoto M."/>
            <person name="Abe T."/>
            <person name="Yamada Y."/>
            <person name="Muto A."/>
            <person name="Inokuchi H."/>
            <person name="Ikemura T."/>
            <person name="Matsumoto T."/>
            <person name="Sasaki T."/>
            <person name="Itoh T."/>
        </authorList>
    </citation>
    <scope>NUCLEOTIDE SEQUENCE [LARGE SCALE GENOMIC DNA]</scope>
    <source>
        <strain evidence="3">cv. Nipponbare</strain>
    </source>
</reference>
<keyword evidence="3" id="KW-1185">Reference proteome</keyword>
<sequence length="81" mass="9313">MTSDLQPMYALTFGSMLIYHIIISRLVYTGLYCCYILSSSADCLYIIIYIGHIANCLNPIAIGWYRHRLELLHRLISRSAV</sequence>
<dbReference type="STRING" id="39947.A0A0P0XMJ2"/>
<dbReference type="PaxDb" id="39947-A0A0P0XMJ2"/>
<evidence type="ECO:0000313" key="3">
    <source>
        <dbReference type="Proteomes" id="UP000059680"/>
    </source>
</evidence>
<accession>A0A0P0XMJ2</accession>
<reference evidence="2 3" key="3">
    <citation type="journal article" date="2013" name="Rice">
        <title>Improvement of the Oryza sativa Nipponbare reference genome using next generation sequence and optical map data.</title>
        <authorList>
            <person name="Kawahara Y."/>
            <person name="de la Bastide M."/>
            <person name="Hamilton J.P."/>
            <person name="Kanamori H."/>
            <person name="McCombie W.R."/>
            <person name="Ouyang S."/>
            <person name="Schwartz D.C."/>
            <person name="Tanaka T."/>
            <person name="Wu J."/>
            <person name="Zhou S."/>
            <person name="Childs K.L."/>
            <person name="Davidson R.M."/>
            <person name="Lin H."/>
            <person name="Quesada-Ocampo L."/>
            <person name="Vaillancourt B."/>
            <person name="Sakai H."/>
            <person name="Lee S.S."/>
            <person name="Kim J."/>
            <person name="Numa H."/>
            <person name="Itoh T."/>
            <person name="Buell C.R."/>
            <person name="Matsumoto T."/>
        </authorList>
    </citation>
    <scope>NUCLEOTIDE SEQUENCE [LARGE SCALE GENOMIC DNA]</scope>
    <source>
        <strain evidence="3">cv. Nipponbare</strain>
    </source>
</reference>
<protein>
    <submittedName>
        <fullName evidence="2">Os09g0389000 protein</fullName>
    </submittedName>
</protein>
<evidence type="ECO:0000313" key="2">
    <source>
        <dbReference type="EMBL" id="BAT07897.1"/>
    </source>
</evidence>
<keyword evidence="1" id="KW-1133">Transmembrane helix</keyword>
<dbReference type="InParanoid" id="A0A0P0XMJ2"/>
<dbReference type="Proteomes" id="UP000059680">
    <property type="component" value="Chromosome 9"/>
</dbReference>
<reference evidence="3" key="1">
    <citation type="journal article" date="2005" name="Nature">
        <title>The map-based sequence of the rice genome.</title>
        <authorList>
            <consortium name="International rice genome sequencing project (IRGSP)"/>
            <person name="Matsumoto T."/>
            <person name="Wu J."/>
            <person name="Kanamori H."/>
            <person name="Katayose Y."/>
            <person name="Fujisawa M."/>
            <person name="Namiki N."/>
            <person name="Mizuno H."/>
            <person name="Yamamoto K."/>
            <person name="Antonio B.A."/>
            <person name="Baba T."/>
            <person name="Sakata K."/>
            <person name="Nagamura Y."/>
            <person name="Aoki H."/>
            <person name="Arikawa K."/>
            <person name="Arita K."/>
            <person name="Bito T."/>
            <person name="Chiden Y."/>
            <person name="Fujitsuka N."/>
            <person name="Fukunaka R."/>
            <person name="Hamada M."/>
            <person name="Harada C."/>
            <person name="Hayashi A."/>
            <person name="Hijishita S."/>
            <person name="Honda M."/>
            <person name="Hosokawa S."/>
            <person name="Ichikawa Y."/>
            <person name="Idonuma A."/>
            <person name="Iijima M."/>
            <person name="Ikeda M."/>
            <person name="Ikeno M."/>
            <person name="Ito K."/>
            <person name="Ito S."/>
            <person name="Ito T."/>
            <person name="Ito Y."/>
            <person name="Ito Y."/>
            <person name="Iwabuchi A."/>
            <person name="Kamiya K."/>
            <person name="Karasawa W."/>
            <person name="Kurita K."/>
            <person name="Katagiri S."/>
            <person name="Kikuta A."/>
            <person name="Kobayashi H."/>
            <person name="Kobayashi N."/>
            <person name="Machita K."/>
            <person name="Maehara T."/>
            <person name="Masukawa M."/>
            <person name="Mizubayashi T."/>
            <person name="Mukai Y."/>
            <person name="Nagasaki H."/>
            <person name="Nagata Y."/>
            <person name="Naito S."/>
            <person name="Nakashima M."/>
            <person name="Nakama Y."/>
            <person name="Nakamichi Y."/>
            <person name="Nakamura M."/>
            <person name="Meguro A."/>
            <person name="Negishi M."/>
            <person name="Ohta I."/>
            <person name="Ohta T."/>
            <person name="Okamoto M."/>
            <person name="Ono N."/>
            <person name="Saji S."/>
            <person name="Sakaguchi M."/>
            <person name="Sakai K."/>
            <person name="Shibata M."/>
            <person name="Shimokawa T."/>
            <person name="Song J."/>
            <person name="Takazaki Y."/>
            <person name="Terasawa K."/>
            <person name="Tsugane M."/>
            <person name="Tsuji K."/>
            <person name="Ueda S."/>
            <person name="Waki K."/>
            <person name="Yamagata H."/>
            <person name="Yamamoto M."/>
            <person name="Yamamoto S."/>
            <person name="Yamane H."/>
            <person name="Yoshiki S."/>
            <person name="Yoshihara R."/>
            <person name="Yukawa K."/>
            <person name="Zhong H."/>
            <person name="Yano M."/>
            <person name="Yuan Q."/>
            <person name="Ouyang S."/>
            <person name="Liu J."/>
            <person name="Jones K.M."/>
            <person name="Gansberger K."/>
            <person name="Moffat K."/>
            <person name="Hill J."/>
            <person name="Bera J."/>
            <person name="Fadrosh D."/>
            <person name="Jin S."/>
            <person name="Johri S."/>
            <person name="Kim M."/>
            <person name="Overton L."/>
            <person name="Reardon M."/>
            <person name="Tsitrin T."/>
            <person name="Vuong H."/>
            <person name="Weaver B."/>
            <person name="Ciecko A."/>
            <person name="Tallon L."/>
            <person name="Jackson J."/>
            <person name="Pai G."/>
            <person name="Aken S.V."/>
            <person name="Utterback T."/>
            <person name="Reidmuller S."/>
            <person name="Feldblyum T."/>
            <person name="Hsiao J."/>
            <person name="Zismann V."/>
            <person name="Iobst S."/>
            <person name="de Vazeille A.R."/>
            <person name="Buell C.R."/>
            <person name="Ying K."/>
            <person name="Li Y."/>
            <person name="Lu T."/>
            <person name="Huang Y."/>
            <person name="Zhao Q."/>
            <person name="Feng Q."/>
            <person name="Zhang L."/>
            <person name="Zhu J."/>
            <person name="Weng Q."/>
            <person name="Mu J."/>
            <person name="Lu Y."/>
            <person name="Fan D."/>
            <person name="Liu Y."/>
            <person name="Guan J."/>
            <person name="Zhang Y."/>
            <person name="Yu S."/>
            <person name="Liu X."/>
            <person name="Zhang Y."/>
            <person name="Hong G."/>
            <person name="Han B."/>
            <person name="Choisne N."/>
            <person name="Demange N."/>
            <person name="Orjeda G."/>
            <person name="Samain S."/>
            <person name="Cattolico L."/>
            <person name="Pelletier E."/>
            <person name="Couloux A."/>
            <person name="Segurens B."/>
            <person name="Wincker P."/>
            <person name="D'Hont A."/>
            <person name="Scarpelli C."/>
            <person name="Weissenbach J."/>
            <person name="Salanoubat M."/>
            <person name="Quetier F."/>
            <person name="Yu Y."/>
            <person name="Kim H.R."/>
            <person name="Rambo T."/>
            <person name="Currie J."/>
            <person name="Collura K."/>
            <person name="Luo M."/>
            <person name="Yang T."/>
            <person name="Ammiraju J.S.S."/>
            <person name="Engler F."/>
            <person name="Soderlund C."/>
            <person name="Wing R.A."/>
            <person name="Palmer L.E."/>
            <person name="de la Bastide M."/>
            <person name="Spiegel L."/>
            <person name="Nascimento L."/>
            <person name="Zutavern T."/>
            <person name="O'Shaughnessy A."/>
            <person name="Dike S."/>
            <person name="Dedhia N."/>
            <person name="Preston R."/>
            <person name="Balija V."/>
            <person name="McCombie W.R."/>
            <person name="Chow T."/>
            <person name="Chen H."/>
            <person name="Chung M."/>
            <person name="Chen C."/>
            <person name="Shaw J."/>
            <person name="Wu H."/>
            <person name="Hsiao K."/>
            <person name="Chao Y."/>
            <person name="Chu M."/>
            <person name="Cheng C."/>
            <person name="Hour A."/>
            <person name="Lee P."/>
            <person name="Lin S."/>
            <person name="Lin Y."/>
            <person name="Liou J."/>
            <person name="Liu S."/>
            <person name="Hsing Y."/>
            <person name="Raghuvanshi S."/>
            <person name="Mohanty A."/>
            <person name="Bharti A.K."/>
            <person name="Gaur A."/>
            <person name="Gupta V."/>
            <person name="Kumar D."/>
            <person name="Ravi V."/>
            <person name="Vij S."/>
            <person name="Kapur A."/>
            <person name="Khurana P."/>
            <person name="Khurana P."/>
            <person name="Khurana J.P."/>
            <person name="Tyagi A.K."/>
            <person name="Gaikwad K."/>
            <person name="Singh A."/>
            <person name="Dalal V."/>
            <person name="Srivastava S."/>
            <person name="Dixit A."/>
            <person name="Pal A.K."/>
            <person name="Ghazi I.A."/>
            <person name="Yadav M."/>
            <person name="Pandit A."/>
            <person name="Bhargava A."/>
            <person name="Sureshbabu K."/>
            <person name="Batra K."/>
            <person name="Sharma T.R."/>
            <person name="Mohapatra T."/>
            <person name="Singh N.K."/>
            <person name="Messing J."/>
            <person name="Nelson A.B."/>
            <person name="Fuks G."/>
            <person name="Kavchok S."/>
            <person name="Keizer G."/>
            <person name="Linton E."/>
            <person name="Llaca V."/>
            <person name="Song R."/>
            <person name="Tanyolac B."/>
            <person name="Young S."/>
            <person name="Ho-Il K."/>
            <person name="Hahn J.H."/>
            <person name="Sangsakoo G."/>
            <person name="Vanavichit A."/>
            <person name="de Mattos Luiz.A.T."/>
            <person name="Zimmer P.D."/>
            <person name="Malone G."/>
            <person name="Dellagostin O."/>
            <person name="de Oliveira A.C."/>
            <person name="Bevan M."/>
            <person name="Bancroft I."/>
            <person name="Minx P."/>
            <person name="Cordum H."/>
            <person name="Wilson R."/>
            <person name="Cheng Z."/>
            <person name="Jin W."/>
            <person name="Jiang J."/>
            <person name="Leong S.A."/>
            <person name="Iwama H."/>
            <person name="Gojobori T."/>
            <person name="Itoh T."/>
            <person name="Niimura Y."/>
            <person name="Fujii Y."/>
            <person name="Habara T."/>
            <person name="Sakai H."/>
            <person name="Sato Y."/>
            <person name="Wilson G."/>
            <person name="Kumar K."/>
            <person name="McCouch S."/>
            <person name="Juretic N."/>
            <person name="Hoen D."/>
            <person name="Wright S."/>
            <person name="Bruskiewich R."/>
            <person name="Bureau T."/>
            <person name="Miyao A."/>
            <person name="Hirochika H."/>
            <person name="Nishikawa T."/>
            <person name="Kadowaki K."/>
            <person name="Sugiura M."/>
            <person name="Burr B."/>
            <person name="Sasaki T."/>
        </authorList>
    </citation>
    <scope>NUCLEOTIDE SEQUENCE [LARGE SCALE GENOMIC DNA]</scope>
    <source>
        <strain evidence="3">cv. Nipponbare</strain>
    </source>
</reference>
<name>A0A0P0XMJ2_ORYSJ</name>
<dbReference type="Gramene" id="Os09t0389000-01">
    <property type="protein sequence ID" value="Os09t0389000-01"/>
    <property type="gene ID" value="Os09g0389000"/>
</dbReference>
<keyword evidence="1" id="KW-0812">Transmembrane</keyword>
<gene>
    <name evidence="2" type="ordered locus">Os09g0389000</name>
    <name evidence="2" type="ORF">OSNPB_090389000</name>
</gene>
<feature type="transmembrane region" description="Helical" evidence="1">
    <location>
        <begin position="44"/>
        <end position="65"/>
    </location>
</feature>
<feature type="transmembrane region" description="Helical" evidence="1">
    <location>
        <begin position="17"/>
        <end position="38"/>
    </location>
</feature>
<dbReference type="EMBL" id="AP014965">
    <property type="protein sequence ID" value="BAT07897.1"/>
    <property type="molecule type" value="Genomic_DNA"/>
</dbReference>
<organism evidence="2 3">
    <name type="scientific">Oryza sativa subsp. japonica</name>
    <name type="common">Rice</name>
    <dbReference type="NCBI Taxonomy" id="39947"/>
    <lineage>
        <taxon>Eukaryota</taxon>
        <taxon>Viridiplantae</taxon>
        <taxon>Streptophyta</taxon>
        <taxon>Embryophyta</taxon>
        <taxon>Tracheophyta</taxon>
        <taxon>Spermatophyta</taxon>
        <taxon>Magnoliopsida</taxon>
        <taxon>Liliopsida</taxon>
        <taxon>Poales</taxon>
        <taxon>Poaceae</taxon>
        <taxon>BOP clade</taxon>
        <taxon>Oryzoideae</taxon>
        <taxon>Oryzeae</taxon>
        <taxon>Oryzinae</taxon>
        <taxon>Oryza</taxon>
        <taxon>Oryza sativa</taxon>
    </lineage>
</organism>
<evidence type="ECO:0000256" key="1">
    <source>
        <dbReference type="SAM" id="Phobius"/>
    </source>
</evidence>
<proteinExistence type="predicted"/>
<dbReference type="AlphaFoldDB" id="A0A0P0XMJ2"/>
<keyword evidence="1" id="KW-0472">Membrane</keyword>